<dbReference type="Proteomes" id="UP000189580">
    <property type="component" value="Chromosome d"/>
</dbReference>
<dbReference type="KEGG" id="slb:AWJ20_4708"/>
<dbReference type="EMBL" id="CP014502">
    <property type="protein sequence ID" value="ANB13763.1"/>
    <property type="molecule type" value="Genomic_DNA"/>
</dbReference>
<dbReference type="Gene3D" id="4.10.280.10">
    <property type="entry name" value="Helix-loop-helix DNA-binding domain"/>
    <property type="match status" value="1"/>
</dbReference>
<evidence type="ECO:0000259" key="4">
    <source>
        <dbReference type="PROSITE" id="PS50888"/>
    </source>
</evidence>
<dbReference type="RefSeq" id="XP_018736240.1">
    <property type="nucleotide sequence ID" value="XM_018881797.1"/>
</dbReference>
<dbReference type="GeneID" id="30036869"/>
<feature type="compositionally biased region" description="Basic and acidic residues" evidence="3">
    <location>
        <begin position="1"/>
        <end position="13"/>
    </location>
</feature>
<evidence type="ECO:0000256" key="2">
    <source>
        <dbReference type="ARBA" id="ARBA00023242"/>
    </source>
</evidence>
<dbReference type="CDD" id="cd11398">
    <property type="entry name" value="bHLHzip_scCBP1"/>
    <property type="match status" value="1"/>
</dbReference>
<keyword evidence="1" id="KW-0238">DNA-binding</keyword>
<accession>A0A167E899</accession>
<dbReference type="SUPFAM" id="SSF47459">
    <property type="entry name" value="HLH, helix-loop-helix DNA-binding domain"/>
    <property type="match status" value="1"/>
</dbReference>
<feature type="domain" description="BHLH" evidence="4">
    <location>
        <begin position="130"/>
        <end position="178"/>
    </location>
</feature>
<gene>
    <name evidence="5" type="primary">CBF1</name>
    <name evidence="5" type="ORF">AWJ20_4708</name>
</gene>
<feature type="compositionally biased region" description="Polar residues" evidence="3">
    <location>
        <begin position="80"/>
        <end position="89"/>
    </location>
</feature>
<sequence>MDKPPSKRARIEDPSSANIDDALLKNDQQTAASEAVVPTTEAQQGETHDASNELENKMATALAAVAAAASANGGEYPSVVSRQAQTSASPYDHSRPNGSASAGVDGHEPTISVGDSSFKPSAGSEEWHKIRRDNHKEVERRRREAINKGISELATIVPDCEKHKGQILQKTVDYIKKLKDNEQRNMEKLTLEKLLTEQAISELSATNKALKQELAQAWKEVEHWKQACGASTGADASKSADAGSK</sequence>
<dbReference type="Pfam" id="PF00010">
    <property type="entry name" value="HLH"/>
    <property type="match status" value="1"/>
</dbReference>
<evidence type="ECO:0000256" key="1">
    <source>
        <dbReference type="ARBA" id="ARBA00023125"/>
    </source>
</evidence>
<feature type="compositionally biased region" description="Low complexity" evidence="3">
    <location>
        <begin position="59"/>
        <end position="71"/>
    </location>
</feature>
<dbReference type="OrthoDB" id="71302at2759"/>
<dbReference type="PANTHER" id="PTHR47787">
    <property type="entry name" value="CENTROMERE-BINDING PROTEIN 1"/>
    <property type="match status" value="1"/>
</dbReference>
<feature type="compositionally biased region" description="Basic and acidic residues" evidence="3">
    <location>
        <begin position="46"/>
        <end position="56"/>
    </location>
</feature>
<dbReference type="InterPro" id="IPR011598">
    <property type="entry name" value="bHLH_dom"/>
</dbReference>
<dbReference type="SMART" id="SM00353">
    <property type="entry name" value="HLH"/>
    <property type="match status" value="1"/>
</dbReference>
<feature type="region of interest" description="Disordered" evidence="3">
    <location>
        <begin position="1"/>
        <end position="141"/>
    </location>
</feature>
<reference evidence="5 6" key="1">
    <citation type="submission" date="2016-02" db="EMBL/GenBank/DDBJ databases">
        <title>Complete genome sequence and transcriptome regulation of the pentose utilising yeast Sugiyamaella lignohabitans.</title>
        <authorList>
            <person name="Bellasio M."/>
            <person name="Peymann A."/>
            <person name="Valli M."/>
            <person name="Sipitzky M."/>
            <person name="Graf A."/>
            <person name="Sauer M."/>
            <person name="Marx H."/>
            <person name="Mattanovich D."/>
        </authorList>
    </citation>
    <scope>NUCLEOTIDE SEQUENCE [LARGE SCALE GENOMIC DNA]</scope>
    <source>
        <strain evidence="5 6">CBS 10342</strain>
    </source>
</reference>
<dbReference type="PANTHER" id="PTHR47787:SF1">
    <property type="entry name" value="CENTROMERE-BINDING PROTEIN 1"/>
    <property type="match status" value="1"/>
</dbReference>
<keyword evidence="2" id="KW-0539">Nucleus</keyword>
<name>A0A167E899_9ASCO</name>
<dbReference type="InterPro" id="IPR036638">
    <property type="entry name" value="HLH_DNA-bd_sf"/>
</dbReference>
<protein>
    <submittedName>
        <fullName evidence="5">Cbf1p</fullName>
    </submittedName>
</protein>
<organism evidence="5 6">
    <name type="scientific">Sugiyamaella lignohabitans</name>
    <dbReference type="NCBI Taxonomy" id="796027"/>
    <lineage>
        <taxon>Eukaryota</taxon>
        <taxon>Fungi</taxon>
        <taxon>Dikarya</taxon>
        <taxon>Ascomycota</taxon>
        <taxon>Saccharomycotina</taxon>
        <taxon>Dipodascomycetes</taxon>
        <taxon>Dipodascales</taxon>
        <taxon>Trichomonascaceae</taxon>
        <taxon>Sugiyamaella</taxon>
    </lineage>
</organism>
<dbReference type="PROSITE" id="PS50888">
    <property type="entry name" value="BHLH"/>
    <property type="match status" value="1"/>
</dbReference>
<evidence type="ECO:0000313" key="5">
    <source>
        <dbReference type="EMBL" id="ANB13763.1"/>
    </source>
</evidence>
<dbReference type="GO" id="GO:0003700">
    <property type="term" value="F:DNA-binding transcription factor activity"/>
    <property type="evidence" value="ECO:0007669"/>
    <property type="project" value="InterPro"/>
</dbReference>
<evidence type="ECO:0000313" key="6">
    <source>
        <dbReference type="Proteomes" id="UP000189580"/>
    </source>
</evidence>
<dbReference type="GO" id="GO:0046983">
    <property type="term" value="F:protein dimerization activity"/>
    <property type="evidence" value="ECO:0007669"/>
    <property type="project" value="InterPro"/>
</dbReference>
<keyword evidence="6" id="KW-1185">Reference proteome</keyword>
<evidence type="ECO:0000256" key="3">
    <source>
        <dbReference type="SAM" id="MobiDB-lite"/>
    </source>
</evidence>
<dbReference type="AlphaFoldDB" id="A0A167E899"/>
<dbReference type="GO" id="GO:0005634">
    <property type="term" value="C:nucleus"/>
    <property type="evidence" value="ECO:0007669"/>
    <property type="project" value="TreeGrafter"/>
</dbReference>
<proteinExistence type="predicted"/>
<dbReference type="GO" id="GO:0003677">
    <property type="term" value="F:DNA binding"/>
    <property type="evidence" value="ECO:0007669"/>
    <property type="project" value="UniProtKB-KW"/>
</dbReference>
<dbReference type="InterPro" id="IPR047206">
    <property type="entry name" value="bHLHzip_scCBP1-like"/>
</dbReference>